<evidence type="ECO:0000256" key="5">
    <source>
        <dbReference type="ARBA" id="ARBA00023136"/>
    </source>
</evidence>
<dbReference type="AlphaFoldDB" id="A0A7J7JSG2"/>
<dbReference type="SUPFAM" id="SSF103473">
    <property type="entry name" value="MFS general substrate transporter"/>
    <property type="match status" value="1"/>
</dbReference>
<dbReference type="GO" id="GO:0022857">
    <property type="term" value="F:transmembrane transporter activity"/>
    <property type="evidence" value="ECO:0007669"/>
    <property type="project" value="InterPro"/>
</dbReference>
<evidence type="ECO:0000313" key="9">
    <source>
        <dbReference type="Proteomes" id="UP000593567"/>
    </source>
</evidence>
<dbReference type="OrthoDB" id="6147708at2759"/>
<proteinExistence type="predicted"/>
<feature type="transmembrane region" description="Helical" evidence="6">
    <location>
        <begin position="286"/>
        <end position="305"/>
    </location>
</feature>
<evidence type="ECO:0000256" key="6">
    <source>
        <dbReference type="SAM" id="Phobius"/>
    </source>
</evidence>
<dbReference type="Pfam" id="PF07690">
    <property type="entry name" value="MFS_1"/>
    <property type="match status" value="1"/>
</dbReference>
<dbReference type="PANTHER" id="PTHR23506">
    <property type="entry name" value="GH10249P"/>
    <property type="match status" value="1"/>
</dbReference>
<dbReference type="PANTHER" id="PTHR23506:SF26">
    <property type="entry name" value="MFS-TYPE TRANSPORTER SLC18B1"/>
    <property type="match status" value="1"/>
</dbReference>
<feature type="transmembrane region" description="Helical" evidence="6">
    <location>
        <begin position="87"/>
        <end position="107"/>
    </location>
</feature>
<feature type="transmembrane region" description="Helical" evidence="6">
    <location>
        <begin position="180"/>
        <end position="201"/>
    </location>
</feature>
<dbReference type="InterPro" id="IPR050930">
    <property type="entry name" value="MFS_Vesicular_Transporter"/>
</dbReference>
<dbReference type="InterPro" id="IPR020846">
    <property type="entry name" value="MFS_dom"/>
</dbReference>
<name>A0A7J7JSG2_BUGNE</name>
<keyword evidence="9" id="KW-1185">Reference proteome</keyword>
<protein>
    <recommendedName>
        <fullName evidence="7">Major facilitator superfamily (MFS) profile domain-containing protein</fullName>
    </recommendedName>
</protein>
<keyword evidence="3 6" id="KW-0812">Transmembrane</keyword>
<sequence>MDDLEDTETLKERSKIKQILSLIVLCAVQFFAISSESAMYSCFPPAAFLKDMNNVQIGLVFSSYELARLLASPVAGLLVARITPKKIGLCGLLITGAMCIAFSLAYYASNSYYFLLCMVTRFLAGIGAAFTTVSVMTLAMKSVTFLRTTSIMGIVEAAVGAGHTGGPAIGGGLYELSGLVAAFSTIGAALIVLAVFLVILVPNVEAKKSTAEKSSFELLKIPGVALLLITVIVCNLVISWRTVFYSGFLYQTFGLGPGSVALIFVAVSSFYVMLCPLTSYVLGKGYIFSMMLALFTLNVVLLLFIGPSPLLDFIFHHKNYLPLTLTCHFMTMISQQGANIPPFKAMLDLAVVNGYKEDSLELYGMTSGLVNCGLGVGWILGPGIGGKVVEEVGYGSSLTYLAFLQFTLISIIIIYLLAMKFFNKPLRQTADNLCQDYDSLLDNDSLHKTTASDSSRNSGSNSGSRQVSNIANQLIRRLHTLFDNSVTETSVVTCNLQPKS</sequence>
<feature type="transmembrane region" description="Helical" evidence="6">
    <location>
        <begin position="60"/>
        <end position="80"/>
    </location>
</feature>
<dbReference type="PRINTS" id="PR01036">
    <property type="entry name" value="TCRTETB"/>
</dbReference>
<feature type="transmembrane region" description="Helical" evidence="6">
    <location>
        <begin position="221"/>
        <end position="240"/>
    </location>
</feature>
<dbReference type="Proteomes" id="UP000593567">
    <property type="component" value="Unassembled WGS sequence"/>
</dbReference>
<gene>
    <name evidence="8" type="ORF">EB796_012817</name>
</gene>
<evidence type="ECO:0000256" key="3">
    <source>
        <dbReference type="ARBA" id="ARBA00022692"/>
    </source>
</evidence>
<feature type="transmembrane region" description="Helical" evidence="6">
    <location>
        <begin position="398"/>
        <end position="418"/>
    </location>
</feature>
<feature type="transmembrane region" description="Helical" evidence="6">
    <location>
        <begin position="19"/>
        <end position="40"/>
    </location>
</feature>
<reference evidence="8" key="1">
    <citation type="submission" date="2020-06" db="EMBL/GenBank/DDBJ databases">
        <title>Draft genome of Bugula neritina, a colonial animal packing powerful symbionts and potential medicines.</title>
        <authorList>
            <person name="Rayko M."/>
        </authorList>
    </citation>
    <scope>NUCLEOTIDE SEQUENCE [LARGE SCALE GENOMIC DNA]</scope>
    <source>
        <strain evidence="8">Kwan_BN1</strain>
    </source>
</reference>
<dbReference type="InterPro" id="IPR011701">
    <property type="entry name" value="MFS"/>
</dbReference>
<keyword evidence="5 6" id="KW-0472">Membrane</keyword>
<feature type="transmembrane region" description="Helical" evidence="6">
    <location>
        <begin position="113"/>
        <end position="139"/>
    </location>
</feature>
<comment type="caution">
    <text evidence="8">The sequence shown here is derived from an EMBL/GenBank/DDBJ whole genome shotgun (WGS) entry which is preliminary data.</text>
</comment>
<feature type="transmembrane region" description="Helical" evidence="6">
    <location>
        <begin position="252"/>
        <end position="274"/>
    </location>
</feature>
<evidence type="ECO:0000313" key="8">
    <source>
        <dbReference type="EMBL" id="KAF6028875.1"/>
    </source>
</evidence>
<keyword evidence="2" id="KW-0813">Transport</keyword>
<accession>A0A7J7JSG2</accession>
<comment type="subcellular location">
    <subcellularLocation>
        <location evidence="1">Membrane</location>
        <topology evidence="1">Multi-pass membrane protein</topology>
    </subcellularLocation>
</comment>
<organism evidence="8 9">
    <name type="scientific">Bugula neritina</name>
    <name type="common">Brown bryozoan</name>
    <name type="synonym">Sertularia neritina</name>
    <dbReference type="NCBI Taxonomy" id="10212"/>
    <lineage>
        <taxon>Eukaryota</taxon>
        <taxon>Metazoa</taxon>
        <taxon>Spiralia</taxon>
        <taxon>Lophotrochozoa</taxon>
        <taxon>Bryozoa</taxon>
        <taxon>Gymnolaemata</taxon>
        <taxon>Cheilostomatida</taxon>
        <taxon>Flustrina</taxon>
        <taxon>Buguloidea</taxon>
        <taxon>Bugulidae</taxon>
        <taxon>Bugula</taxon>
    </lineage>
</organism>
<dbReference type="Gene3D" id="1.20.1250.20">
    <property type="entry name" value="MFS general substrate transporter like domains"/>
    <property type="match status" value="2"/>
</dbReference>
<dbReference type="EMBL" id="VXIV02001899">
    <property type="protein sequence ID" value="KAF6028875.1"/>
    <property type="molecule type" value="Genomic_DNA"/>
</dbReference>
<keyword evidence="4 6" id="KW-1133">Transmembrane helix</keyword>
<evidence type="ECO:0000256" key="4">
    <source>
        <dbReference type="ARBA" id="ARBA00022989"/>
    </source>
</evidence>
<dbReference type="InterPro" id="IPR036259">
    <property type="entry name" value="MFS_trans_sf"/>
</dbReference>
<feature type="domain" description="Major facilitator superfamily (MFS) profile" evidence="7">
    <location>
        <begin position="1"/>
        <end position="422"/>
    </location>
</feature>
<evidence type="ECO:0000259" key="7">
    <source>
        <dbReference type="PROSITE" id="PS50850"/>
    </source>
</evidence>
<feature type="transmembrane region" description="Helical" evidence="6">
    <location>
        <begin position="151"/>
        <end position="174"/>
    </location>
</feature>
<evidence type="ECO:0000256" key="1">
    <source>
        <dbReference type="ARBA" id="ARBA00004141"/>
    </source>
</evidence>
<dbReference type="GO" id="GO:0016020">
    <property type="term" value="C:membrane"/>
    <property type="evidence" value="ECO:0007669"/>
    <property type="project" value="UniProtKB-SubCell"/>
</dbReference>
<evidence type="ECO:0000256" key="2">
    <source>
        <dbReference type="ARBA" id="ARBA00022448"/>
    </source>
</evidence>
<dbReference type="PROSITE" id="PS50850">
    <property type="entry name" value="MFS"/>
    <property type="match status" value="1"/>
</dbReference>